<dbReference type="WBParaSite" id="RSKR_0000102150.1">
    <property type="protein sequence ID" value="RSKR_0000102150.1"/>
    <property type="gene ID" value="RSKR_0000102150"/>
</dbReference>
<organism evidence="1 2">
    <name type="scientific">Rhabditophanes sp. KR3021</name>
    <dbReference type="NCBI Taxonomy" id="114890"/>
    <lineage>
        <taxon>Eukaryota</taxon>
        <taxon>Metazoa</taxon>
        <taxon>Ecdysozoa</taxon>
        <taxon>Nematoda</taxon>
        <taxon>Chromadorea</taxon>
        <taxon>Rhabditida</taxon>
        <taxon>Tylenchina</taxon>
        <taxon>Panagrolaimomorpha</taxon>
        <taxon>Strongyloidoidea</taxon>
        <taxon>Alloionematidae</taxon>
        <taxon>Rhabditophanes</taxon>
    </lineage>
</organism>
<dbReference type="Proteomes" id="UP000095286">
    <property type="component" value="Unplaced"/>
</dbReference>
<name>A0AC35TIW2_9BILA</name>
<evidence type="ECO:0000313" key="1">
    <source>
        <dbReference type="Proteomes" id="UP000095286"/>
    </source>
</evidence>
<reference evidence="2" key="1">
    <citation type="submission" date="2016-11" db="UniProtKB">
        <authorList>
            <consortium name="WormBaseParasite"/>
        </authorList>
    </citation>
    <scope>IDENTIFICATION</scope>
    <source>
        <strain evidence="2">KR3021</strain>
    </source>
</reference>
<accession>A0AC35TIW2</accession>
<proteinExistence type="predicted"/>
<protein>
    <submittedName>
        <fullName evidence="2">Uncharacterized protein</fullName>
    </submittedName>
</protein>
<sequence>MKECTRNTISKTGHDRMKRLLDQQTIHEIKPSLEKERILTKLRIQIGEAGQKEETNALLKYNNSEVHQKLMKDGKFEDLIEKARKVHPMAYICCATGFIFDDRGIPLWKLQKGLIGSKDEAKAEPTIEGSILRKVCNGKEIDLNAATNEDRCFKSEILFGNTIRTITNMADINNLDPEPLSEGTENTHVLFAELPTKIVNYNRNSPKNHSINDYVKPTLG</sequence>
<evidence type="ECO:0000313" key="2">
    <source>
        <dbReference type="WBParaSite" id="RSKR_0000102150.1"/>
    </source>
</evidence>